<organism evidence="2 3">
    <name type="scientific">Apiospora marii</name>
    <dbReference type="NCBI Taxonomy" id="335849"/>
    <lineage>
        <taxon>Eukaryota</taxon>
        <taxon>Fungi</taxon>
        <taxon>Dikarya</taxon>
        <taxon>Ascomycota</taxon>
        <taxon>Pezizomycotina</taxon>
        <taxon>Sordariomycetes</taxon>
        <taxon>Xylariomycetidae</taxon>
        <taxon>Amphisphaeriales</taxon>
        <taxon>Apiosporaceae</taxon>
        <taxon>Apiospora</taxon>
    </lineage>
</organism>
<comment type="caution">
    <text evidence="2">The sequence shown here is derived from an EMBL/GenBank/DDBJ whole genome shotgun (WGS) entry which is preliminary data.</text>
</comment>
<evidence type="ECO:0000256" key="1">
    <source>
        <dbReference type="SAM" id="MobiDB-lite"/>
    </source>
</evidence>
<evidence type="ECO:0000313" key="3">
    <source>
        <dbReference type="Proteomes" id="UP001396898"/>
    </source>
</evidence>
<feature type="region of interest" description="Disordered" evidence="1">
    <location>
        <begin position="1"/>
        <end position="49"/>
    </location>
</feature>
<accession>A0ABR1S8S9</accession>
<protein>
    <submittedName>
        <fullName evidence="2">Uncharacterized protein</fullName>
    </submittedName>
</protein>
<dbReference type="EMBL" id="JAQQWI010000007">
    <property type="protein sequence ID" value="KAK8027748.1"/>
    <property type="molecule type" value="Genomic_DNA"/>
</dbReference>
<feature type="compositionally biased region" description="Basic residues" evidence="1">
    <location>
        <begin position="1"/>
        <end position="11"/>
    </location>
</feature>
<dbReference type="Proteomes" id="UP001396898">
    <property type="component" value="Unassembled WGS sequence"/>
</dbReference>
<sequence length="76" mass="7771">METKPMNRKSNTRGPGQDTRSKTAIAHCTTAAQHTPTPPEKGQTMGVGVGVAKGPDWACSTGQATGPSLEGIPAPN</sequence>
<evidence type="ECO:0000313" key="2">
    <source>
        <dbReference type="EMBL" id="KAK8027748.1"/>
    </source>
</evidence>
<proteinExistence type="predicted"/>
<name>A0ABR1S8S9_9PEZI</name>
<keyword evidence="3" id="KW-1185">Reference proteome</keyword>
<gene>
    <name evidence="2" type="ORF">PG991_004804</name>
</gene>
<reference evidence="2 3" key="1">
    <citation type="submission" date="2023-01" db="EMBL/GenBank/DDBJ databases">
        <title>Analysis of 21 Apiospora genomes using comparative genomics revels a genus with tremendous synthesis potential of carbohydrate active enzymes and secondary metabolites.</title>
        <authorList>
            <person name="Sorensen T."/>
        </authorList>
    </citation>
    <scope>NUCLEOTIDE SEQUENCE [LARGE SCALE GENOMIC DNA]</scope>
    <source>
        <strain evidence="2 3">CBS 20057</strain>
    </source>
</reference>